<feature type="compositionally biased region" description="Polar residues" evidence="1">
    <location>
        <begin position="181"/>
        <end position="193"/>
    </location>
</feature>
<accession>A0A1L7WRT2</accession>
<feature type="region of interest" description="Disordered" evidence="1">
    <location>
        <begin position="1"/>
        <end position="151"/>
    </location>
</feature>
<evidence type="ECO:0000313" key="2">
    <source>
        <dbReference type="EMBL" id="CZR55490.1"/>
    </source>
</evidence>
<proteinExistence type="predicted"/>
<gene>
    <name evidence="2" type="ORF">PAC_05378</name>
</gene>
<feature type="compositionally biased region" description="Polar residues" evidence="1">
    <location>
        <begin position="116"/>
        <end position="151"/>
    </location>
</feature>
<organism evidence="2 3">
    <name type="scientific">Phialocephala subalpina</name>
    <dbReference type="NCBI Taxonomy" id="576137"/>
    <lineage>
        <taxon>Eukaryota</taxon>
        <taxon>Fungi</taxon>
        <taxon>Dikarya</taxon>
        <taxon>Ascomycota</taxon>
        <taxon>Pezizomycotina</taxon>
        <taxon>Leotiomycetes</taxon>
        <taxon>Helotiales</taxon>
        <taxon>Mollisiaceae</taxon>
        <taxon>Phialocephala</taxon>
        <taxon>Phialocephala fortinii species complex</taxon>
    </lineage>
</organism>
<feature type="region of interest" description="Disordered" evidence="1">
    <location>
        <begin position="181"/>
        <end position="258"/>
    </location>
</feature>
<dbReference type="Proteomes" id="UP000184330">
    <property type="component" value="Unassembled WGS sequence"/>
</dbReference>
<dbReference type="OrthoDB" id="10482540at2759"/>
<reference evidence="2 3" key="1">
    <citation type="submission" date="2016-03" db="EMBL/GenBank/DDBJ databases">
        <authorList>
            <person name="Ploux O."/>
        </authorList>
    </citation>
    <scope>NUCLEOTIDE SEQUENCE [LARGE SCALE GENOMIC DNA]</scope>
    <source>
        <strain evidence="2 3">UAMH 11012</strain>
    </source>
</reference>
<protein>
    <submittedName>
        <fullName evidence="2">Uncharacterized protein</fullName>
    </submittedName>
</protein>
<sequence>MPSPDSNPKEKRPTKSAFLKTYPGRRIKKVHWNRSVVFNDNKAKRTRSKSPYPKTKKQSAERAMSSQQPSVTPNPKMEQRPTPVAGPSRQKPSNQRPGQSITTVASNQRPVGVSVPKTSTTQPQRTYVPQPRAQSVETQKSPRQQPSPTCVSNMYIPYMNVTVQSGGGMNVIMSPMHPVSVTNTGVQRPTGNKSGVKPGLKTEASGHAGAKGQFGVKGNVQKKQPVASSPVPPAVPDSPRRLQKPPPTPRPERLPTPDLPDIAGAYFCDDPYCHGCLSKVQDNELYSKMNPQIEAALAYMRKDKTNAKANANKK</sequence>
<dbReference type="EMBL" id="FJOG01000006">
    <property type="protein sequence ID" value="CZR55490.1"/>
    <property type="molecule type" value="Genomic_DNA"/>
</dbReference>
<dbReference type="AlphaFoldDB" id="A0A1L7WRT2"/>
<feature type="compositionally biased region" description="Basic residues" evidence="1">
    <location>
        <begin position="23"/>
        <end position="32"/>
    </location>
</feature>
<feature type="compositionally biased region" description="Polar residues" evidence="1">
    <location>
        <begin position="90"/>
        <end position="109"/>
    </location>
</feature>
<name>A0A1L7WRT2_9HELO</name>
<evidence type="ECO:0000313" key="3">
    <source>
        <dbReference type="Proteomes" id="UP000184330"/>
    </source>
</evidence>
<keyword evidence="3" id="KW-1185">Reference proteome</keyword>
<feature type="compositionally biased region" description="Polar residues" evidence="1">
    <location>
        <begin position="64"/>
        <end position="73"/>
    </location>
</feature>
<evidence type="ECO:0000256" key="1">
    <source>
        <dbReference type="SAM" id="MobiDB-lite"/>
    </source>
</evidence>